<dbReference type="OrthoDB" id="1046782at2759"/>
<dbReference type="STRING" id="71717.A0A4Y7TB49"/>
<dbReference type="SUPFAM" id="SSF51126">
    <property type="entry name" value="Pectin lyase-like"/>
    <property type="match status" value="2"/>
</dbReference>
<dbReference type="GO" id="GO:0004650">
    <property type="term" value="F:polygalacturonase activity"/>
    <property type="evidence" value="ECO:0007669"/>
    <property type="project" value="InterPro"/>
</dbReference>
<dbReference type="CDD" id="cd23668">
    <property type="entry name" value="GH55_beta13glucanase-like"/>
    <property type="match status" value="1"/>
</dbReference>
<dbReference type="Proteomes" id="UP000298030">
    <property type="component" value="Unassembled WGS sequence"/>
</dbReference>
<keyword evidence="1" id="KW-0732">Signal</keyword>
<protein>
    <submittedName>
        <fullName evidence="3">Glucan 1,3-beta-glucosidase</fullName>
    </submittedName>
</protein>
<feature type="domain" description="Rhamnogalacturonase A/B/Epimerase-like pectate lyase" evidence="2">
    <location>
        <begin position="446"/>
        <end position="506"/>
    </location>
</feature>
<feature type="chain" id="PRO_5021330308" evidence="1">
    <location>
        <begin position="29"/>
        <end position="809"/>
    </location>
</feature>
<proteinExistence type="predicted"/>
<comment type="caution">
    <text evidence="3">The sequence shown here is derived from an EMBL/GenBank/DDBJ whole genome shotgun (WGS) entry which is preliminary data.</text>
</comment>
<dbReference type="Gene3D" id="2.160.20.10">
    <property type="entry name" value="Single-stranded right-handed beta-helix, Pectin lyase-like"/>
    <property type="match status" value="2"/>
</dbReference>
<dbReference type="EMBL" id="QPFP01000021">
    <property type="protein sequence ID" value="TEB30799.1"/>
    <property type="molecule type" value="Genomic_DNA"/>
</dbReference>
<keyword evidence="4" id="KW-1185">Reference proteome</keyword>
<feature type="domain" description="Rhamnogalacturonase A/B/Epimerase-like pectate lyase" evidence="2">
    <location>
        <begin position="91"/>
        <end position="317"/>
    </location>
</feature>
<evidence type="ECO:0000259" key="2">
    <source>
        <dbReference type="Pfam" id="PF12708"/>
    </source>
</evidence>
<accession>A0A4Y7TB49</accession>
<evidence type="ECO:0000313" key="3">
    <source>
        <dbReference type="EMBL" id="TEB30799.1"/>
    </source>
</evidence>
<evidence type="ECO:0000256" key="1">
    <source>
        <dbReference type="SAM" id="SignalP"/>
    </source>
</evidence>
<dbReference type="InterPro" id="IPR012334">
    <property type="entry name" value="Pectin_lyas_fold"/>
</dbReference>
<sequence length="809" mass="85817">MAPLASRLGSLITLLASSSLLFSAVANAAVTGTSPNTVSSIVAAAASTSFAPSVAACATGNAGADEPFWLEAITHQGTSPFNRDPNGYRVFRNVKDFGAVGDGIHDDTAAINAAIQAQGRCGLGCQSSTVTPAIVYFPKGTYRVTSAIIPYYYTQLVGDAKHPPTLLADPTFNDMAVIDADPYIPGGGGAQYWINQNNFFRSVRNFVIDLRQVPPEKPQGTGLHWQVSQSTSLANIVVHMSTAPNTAHQGIWMENGSGGFMGDLVFNGGKFGMWVGNQQFTVRNVTVNNAQTGIYMNWNWGWTLQGITFRNCQIGFDVRTGGLTLDNQSSGALAIIDAVASNTPIFIQTSEPSNGHLAGSLVIDNAKLENSQVAVGVVGGAVVLAGGTKTIASWGQGNVYHGSNGVRQFVQGNLPAPNKASSLLDSSGRIVGRVHPQYENYRASDFVSVKDHGAKGDGVTDDTAALKAIFTQYANCKIIFFDAGHYIVTDTVYIPPGTRMVGEAWSVIAGRGSRFSDQNNPRVVFQVGKPGEVGVVEITDIIFSTVGPNVAGAIIVEWNIHEPSGAKAGAGMWDSHIRTGGVSGSNFEAAHCPSTVAGRYDTCAAAFLHLHITKGSSGYFEGTWVWLADHELDGSGVAQISVYSGRGILSESQGPVWLIGTGSEHHSVYQYRFLGAKDHFMGLIQTESPYYQPTPAAPVPFPFNAKYDPQPYQDAAPSAWGLHIERSNNILIFGAGLYSFFQAYTQDCVPARNCQAQIANIDKASTGISIFSLSTVASAKMLSVGAQGVINESDNVNGFASTVTFWGTE</sequence>
<dbReference type="FunFam" id="2.160.20.10:FF:000049">
    <property type="entry name" value="Putative exo-beta-1,3-glucanase"/>
    <property type="match status" value="1"/>
</dbReference>
<evidence type="ECO:0000313" key="4">
    <source>
        <dbReference type="Proteomes" id="UP000298030"/>
    </source>
</evidence>
<dbReference type="InterPro" id="IPR011050">
    <property type="entry name" value="Pectin_lyase_fold/virulence"/>
</dbReference>
<dbReference type="InterPro" id="IPR024535">
    <property type="entry name" value="RHGA/B-epi-like_pectate_lyase"/>
</dbReference>
<organism evidence="3 4">
    <name type="scientific">Coprinellus micaceus</name>
    <name type="common">Glistening ink-cap mushroom</name>
    <name type="synonym">Coprinus micaceus</name>
    <dbReference type="NCBI Taxonomy" id="71717"/>
    <lineage>
        <taxon>Eukaryota</taxon>
        <taxon>Fungi</taxon>
        <taxon>Dikarya</taxon>
        <taxon>Basidiomycota</taxon>
        <taxon>Agaricomycotina</taxon>
        <taxon>Agaricomycetes</taxon>
        <taxon>Agaricomycetidae</taxon>
        <taxon>Agaricales</taxon>
        <taxon>Agaricineae</taxon>
        <taxon>Psathyrellaceae</taxon>
        <taxon>Coprinellus</taxon>
    </lineage>
</organism>
<dbReference type="InterPro" id="IPR039279">
    <property type="entry name" value="QRT3-like"/>
</dbReference>
<dbReference type="AlphaFoldDB" id="A0A4Y7TB49"/>
<gene>
    <name evidence="3" type="ORF">FA13DRAFT_1629943</name>
</gene>
<dbReference type="Pfam" id="PF12708">
    <property type="entry name" value="Pect-lyase_RHGA_epim"/>
    <property type="match status" value="2"/>
</dbReference>
<feature type="signal peptide" evidence="1">
    <location>
        <begin position="1"/>
        <end position="28"/>
    </location>
</feature>
<name>A0A4Y7TB49_COPMI</name>
<dbReference type="PANTHER" id="PTHR33928">
    <property type="entry name" value="POLYGALACTURONASE QRT3"/>
    <property type="match status" value="1"/>
</dbReference>
<reference evidence="3 4" key="1">
    <citation type="journal article" date="2019" name="Nat. Ecol. Evol.">
        <title>Megaphylogeny resolves global patterns of mushroom evolution.</title>
        <authorList>
            <person name="Varga T."/>
            <person name="Krizsan K."/>
            <person name="Foldi C."/>
            <person name="Dima B."/>
            <person name="Sanchez-Garcia M."/>
            <person name="Sanchez-Ramirez S."/>
            <person name="Szollosi G.J."/>
            <person name="Szarkandi J.G."/>
            <person name="Papp V."/>
            <person name="Albert L."/>
            <person name="Andreopoulos W."/>
            <person name="Angelini C."/>
            <person name="Antonin V."/>
            <person name="Barry K.W."/>
            <person name="Bougher N.L."/>
            <person name="Buchanan P."/>
            <person name="Buyck B."/>
            <person name="Bense V."/>
            <person name="Catcheside P."/>
            <person name="Chovatia M."/>
            <person name="Cooper J."/>
            <person name="Damon W."/>
            <person name="Desjardin D."/>
            <person name="Finy P."/>
            <person name="Geml J."/>
            <person name="Haridas S."/>
            <person name="Hughes K."/>
            <person name="Justo A."/>
            <person name="Karasinski D."/>
            <person name="Kautmanova I."/>
            <person name="Kiss B."/>
            <person name="Kocsube S."/>
            <person name="Kotiranta H."/>
            <person name="LaButti K.M."/>
            <person name="Lechner B.E."/>
            <person name="Liimatainen K."/>
            <person name="Lipzen A."/>
            <person name="Lukacs Z."/>
            <person name="Mihaltcheva S."/>
            <person name="Morgado L.N."/>
            <person name="Niskanen T."/>
            <person name="Noordeloos M.E."/>
            <person name="Ohm R.A."/>
            <person name="Ortiz-Santana B."/>
            <person name="Ovrebo C."/>
            <person name="Racz N."/>
            <person name="Riley R."/>
            <person name="Savchenko A."/>
            <person name="Shiryaev A."/>
            <person name="Soop K."/>
            <person name="Spirin V."/>
            <person name="Szebenyi C."/>
            <person name="Tomsovsky M."/>
            <person name="Tulloss R.E."/>
            <person name="Uehling J."/>
            <person name="Grigoriev I.V."/>
            <person name="Vagvolgyi C."/>
            <person name="Papp T."/>
            <person name="Martin F.M."/>
            <person name="Miettinen O."/>
            <person name="Hibbett D.S."/>
            <person name="Nagy L.G."/>
        </authorList>
    </citation>
    <scope>NUCLEOTIDE SEQUENCE [LARGE SCALE GENOMIC DNA]</scope>
    <source>
        <strain evidence="3 4">FP101781</strain>
    </source>
</reference>
<dbReference type="PANTHER" id="PTHR33928:SF2">
    <property type="entry name" value="PECTATE LYASE SUPERFAMILY PROTEIN DOMAIN-CONTAINING PROTEIN-RELATED"/>
    <property type="match status" value="1"/>
</dbReference>